<name>A0A645AI39_9ZZZZ</name>
<gene>
    <name evidence="1" type="ORF">SDC9_99356</name>
</gene>
<protein>
    <submittedName>
        <fullName evidence="1">Uncharacterized protein</fullName>
    </submittedName>
</protein>
<organism evidence="1">
    <name type="scientific">bioreactor metagenome</name>
    <dbReference type="NCBI Taxonomy" id="1076179"/>
    <lineage>
        <taxon>unclassified sequences</taxon>
        <taxon>metagenomes</taxon>
        <taxon>ecological metagenomes</taxon>
    </lineage>
</organism>
<reference evidence="1" key="1">
    <citation type="submission" date="2019-08" db="EMBL/GenBank/DDBJ databases">
        <authorList>
            <person name="Kucharzyk K."/>
            <person name="Murdoch R.W."/>
            <person name="Higgins S."/>
            <person name="Loffler F."/>
        </authorList>
    </citation>
    <scope>NUCLEOTIDE SEQUENCE</scope>
</reference>
<dbReference type="EMBL" id="VSSQ01013935">
    <property type="protein sequence ID" value="MPM52596.1"/>
    <property type="molecule type" value="Genomic_DNA"/>
</dbReference>
<evidence type="ECO:0000313" key="1">
    <source>
        <dbReference type="EMBL" id="MPM52596.1"/>
    </source>
</evidence>
<accession>A0A645AI39</accession>
<proteinExistence type="predicted"/>
<sequence>MIIQIQDGLRFNVKRLTRRALVMDNTAELIAVFYLYRNHKTVIADRDDGIAKVGCLIASDNVIQLGPDILFALFDSRAYPFQCGRGIILDRPIFIDGCLDPPCDFRQYNQPSNQFVQDKEGNLVVFEPLEELDDFPCRRQYPADFGDFLAVQGTAYLQTLQMAADGLQPRHRNPALQAQHLSAVFRFILQCNDFFRIGFGP</sequence>
<comment type="caution">
    <text evidence="1">The sequence shown here is derived from an EMBL/GenBank/DDBJ whole genome shotgun (WGS) entry which is preliminary data.</text>
</comment>
<dbReference type="AlphaFoldDB" id="A0A645AI39"/>